<keyword evidence="3" id="KW-1185">Reference proteome</keyword>
<feature type="transmembrane region" description="Helical" evidence="1">
    <location>
        <begin position="200"/>
        <end position="219"/>
    </location>
</feature>
<keyword evidence="1" id="KW-1133">Transmembrane helix</keyword>
<feature type="transmembrane region" description="Helical" evidence="1">
    <location>
        <begin position="338"/>
        <end position="356"/>
    </location>
</feature>
<protein>
    <recommendedName>
        <fullName evidence="4">Sulfite exporter TauE/SafE family protein</fullName>
    </recommendedName>
</protein>
<dbReference type="PANTHER" id="PTHR14255:SF3">
    <property type="entry name" value="SULFITE EXPORTER TAUE_SAFE FAMILY PROTEIN 5-RELATED"/>
    <property type="match status" value="1"/>
</dbReference>
<dbReference type="OrthoDB" id="301323at2759"/>
<proteinExistence type="predicted"/>
<feature type="transmembrane region" description="Helical" evidence="1">
    <location>
        <begin position="137"/>
        <end position="155"/>
    </location>
</feature>
<reference evidence="2" key="1">
    <citation type="submission" date="2021-01" db="EMBL/GenBank/DDBJ databases">
        <authorList>
            <consortium name="Genoscope - CEA"/>
            <person name="William W."/>
        </authorList>
    </citation>
    <scope>NUCLEOTIDE SEQUENCE</scope>
</reference>
<feature type="transmembrane region" description="Helical" evidence="1">
    <location>
        <begin position="108"/>
        <end position="130"/>
    </location>
</feature>
<evidence type="ECO:0008006" key="4">
    <source>
        <dbReference type="Google" id="ProtNLM"/>
    </source>
</evidence>
<keyword evidence="1" id="KW-0472">Membrane</keyword>
<dbReference type="EMBL" id="CAJJDN010000186">
    <property type="protein sequence ID" value="CAD8128332.1"/>
    <property type="molecule type" value="Genomic_DNA"/>
</dbReference>
<feature type="transmembrane region" description="Helical" evidence="1">
    <location>
        <begin position="281"/>
        <end position="300"/>
    </location>
</feature>
<evidence type="ECO:0000256" key="1">
    <source>
        <dbReference type="SAM" id="Phobius"/>
    </source>
</evidence>
<dbReference type="AlphaFoldDB" id="A0A8S1RM27"/>
<organism evidence="2 3">
    <name type="scientific">Paramecium sonneborni</name>
    <dbReference type="NCBI Taxonomy" id="65129"/>
    <lineage>
        <taxon>Eukaryota</taxon>
        <taxon>Sar</taxon>
        <taxon>Alveolata</taxon>
        <taxon>Ciliophora</taxon>
        <taxon>Intramacronucleata</taxon>
        <taxon>Oligohymenophorea</taxon>
        <taxon>Peniculida</taxon>
        <taxon>Parameciidae</taxon>
        <taxon>Paramecium</taxon>
    </lineage>
</organism>
<dbReference type="Proteomes" id="UP000692954">
    <property type="component" value="Unassembled WGS sequence"/>
</dbReference>
<accession>A0A8S1RM27</accession>
<dbReference type="GO" id="GO:0031464">
    <property type="term" value="C:Cul4A-RING E3 ubiquitin ligase complex"/>
    <property type="evidence" value="ECO:0007669"/>
    <property type="project" value="TreeGrafter"/>
</dbReference>
<feature type="transmembrane region" description="Helical" evidence="1">
    <location>
        <begin position="368"/>
        <end position="388"/>
    </location>
</feature>
<dbReference type="GO" id="GO:0016567">
    <property type="term" value="P:protein ubiquitination"/>
    <property type="evidence" value="ECO:0007669"/>
    <property type="project" value="TreeGrafter"/>
</dbReference>
<keyword evidence="1" id="KW-0812">Transmembrane</keyword>
<comment type="caution">
    <text evidence="2">The sequence shown here is derived from an EMBL/GenBank/DDBJ whole genome shotgun (WGS) entry which is preliminary data.</text>
</comment>
<feature type="transmembrane region" description="Helical" evidence="1">
    <location>
        <begin position="76"/>
        <end position="96"/>
    </location>
</feature>
<evidence type="ECO:0000313" key="3">
    <source>
        <dbReference type="Proteomes" id="UP000692954"/>
    </source>
</evidence>
<feature type="transmembrane region" description="Helical" evidence="1">
    <location>
        <begin position="231"/>
        <end position="253"/>
    </location>
</feature>
<evidence type="ECO:0000313" key="2">
    <source>
        <dbReference type="EMBL" id="CAD8128332.1"/>
    </source>
</evidence>
<gene>
    <name evidence="2" type="ORF">PSON_ATCC_30995.1.T1860018</name>
</gene>
<dbReference type="PANTHER" id="PTHR14255">
    <property type="entry name" value="CEREBLON"/>
    <property type="match status" value="1"/>
</dbReference>
<feature type="transmembrane region" description="Helical" evidence="1">
    <location>
        <begin position="37"/>
        <end position="64"/>
    </location>
</feature>
<sequence length="408" mass="45787">MINNHACTLQSECVELYNCINGICTHKNFFPPTLSELIGMLIIAIFTGFASLAGIGGGGVVVSLMTMFFNYSQKEALLGVFLPIFGAALGNFLNLVQQLDPQTKTPVVKIRSAIVACPGMIIGSMVGLILNKILPAFFLISILQYFLYFSCQKFYKTAVKEWNNENQRKLEQNSLDIPILNKLSEEKQQLLQGSSFRDNFDTIIAICIIVVTVLLGLFLRGSANVQSIIGVSYCGFFYWIITLGLVITLYYYFDKMFDRFQKEELKPLKKECLRDSIKAGLFNGFGLGGGMILIPMYMGMGYTTIQSTGTSSFNVLLSSFQVAAQVIILGYMGTIQAFTLFTLTVIGCYFSSSYIFNYLKRRDRLSIIMWGLVGFVIFAMLNLAIQFFQKWSHNGYQIFELFAFQSIC</sequence>
<name>A0A8S1RM27_9CILI</name>